<keyword evidence="1" id="KW-0472">Membrane</keyword>
<organism evidence="2 3">
    <name type="scientific">Phormidesmis priestleyi</name>
    <dbReference type="NCBI Taxonomy" id="268141"/>
    <lineage>
        <taxon>Bacteria</taxon>
        <taxon>Bacillati</taxon>
        <taxon>Cyanobacteriota</taxon>
        <taxon>Cyanophyceae</taxon>
        <taxon>Leptolyngbyales</taxon>
        <taxon>Leptolyngbyaceae</taxon>
        <taxon>Phormidesmis</taxon>
    </lineage>
</organism>
<evidence type="ECO:0000313" key="2">
    <source>
        <dbReference type="EMBL" id="PZO55462.1"/>
    </source>
</evidence>
<keyword evidence="1" id="KW-1133">Transmembrane helix</keyword>
<evidence type="ECO:0000313" key="3">
    <source>
        <dbReference type="Proteomes" id="UP000249794"/>
    </source>
</evidence>
<proteinExistence type="predicted"/>
<accession>A0A2W4XH22</accession>
<dbReference type="Proteomes" id="UP000249794">
    <property type="component" value="Unassembled WGS sequence"/>
</dbReference>
<evidence type="ECO:0000256" key="1">
    <source>
        <dbReference type="SAM" id="Phobius"/>
    </source>
</evidence>
<feature type="transmembrane region" description="Helical" evidence="1">
    <location>
        <begin position="71"/>
        <end position="91"/>
    </location>
</feature>
<name>A0A2W4XH22_9CYAN</name>
<keyword evidence="1" id="KW-0812">Transmembrane</keyword>
<comment type="caution">
    <text evidence="2">The sequence shown here is derived from an EMBL/GenBank/DDBJ whole genome shotgun (WGS) entry which is preliminary data.</text>
</comment>
<protein>
    <submittedName>
        <fullName evidence="2">Uncharacterized protein</fullName>
    </submittedName>
</protein>
<dbReference type="AlphaFoldDB" id="A0A2W4XH22"/>
<reference evidence="3" key="1">
    <citation type="submission" date="2018-04" db="EMBL/GenBank/DDBJ databases">
        <authorList>
            <person name="Cornet L."/>
        </authorList>
    </citation>
    <scope>NUCLEOTIDE SEQUENCE [LARGE SCALE GENOMIC DNA]</scope>
</reference>
<feature type="transmembrane region" description="Helical" evidence="1">
    <location>
        <begin position="29"/>
        <end position="51"/>
    </location>
</feature>
<reference evidence="2 3" key="2">
    <citation type="submission" date="2018-06" db="EMBL/GenBank/DDBJ databases">
        <title>Metagenomic assembly of (sub)arctic Cyanobacteria and their associated microbiome from non-axenic cultures.</title>
        <authorList>
            <person name="Baurain D."/>
        </authorList>
    </citation>
    <scope>NUCLEOTIDE SEQUENCE [LARGE SCALE GENOMIC DNA]</scope>
    <source>
        <strain evidence="2">ULC027bin1</strain>
    </source>
</reference>
<gene>
    <name evidence="2" type="ORF">DCF15_10455</name>
</gene>
<sequence>MLLIVRIQLGGGARELLGRTSKEEFMNRFLKVLGFIALGVVGLWVGVAVLHTGLEVTGDLFYWFRREFLPGMIWAVVIGLVLWGGWVLLFGPDERA</sequence>
<dbReference type="EMBL" id="QBMP01000094">
    <property type="protein sequence ID" value="PZO55462.1"/>
    <property type="molecule type" value="Genomic_DNA"/>
</dbReference>